<dbReference type="SUPFAM" id="SSF48652">
    <property type="entry name" value="Tetraspanin"/>
    <property type="match status" value="1"/>
</dbReference>
<sequence>MIPPLEIAFIVICGVDAAIAIIFTAASGLNNMSGSVMPSIVALLLYIAISAMGIFSVLKKKRGLQLAYMIVQIIIIVLGFLAVIGLIVICAVPMVHTVLKGLFIQDWITKMKDYPKNSAEVDDLQKKLKCCGLTPFKYNDTGYPSSCCEIPPCSNNVFPKSCDEAHVDNTLSFVRSAIGLLCVIIAVKIALTVLISLIRKRQPMEETEEDEE</sequence>
<feature type="transmembrane region" description="Helical" evidence="5">
    <location>
        <begin position="70"/>
        <end position="95"/>
    </location>
</feature>
<gene>
    <name evidence="6" type="ORF">NTJ_13936</name>
</gene>
<proteinExistence type="predicted"/>
<evidence type="ECO:0008006" key="8">
    <source>
        <dbReference type="Google" id="ProtNLM"/>
    </source>
</evidence>
<comment type="subcellular location">
    <subcellularLocation>
        <location evidence="1">Membrane</location>
        <topology evidence="1">Multi-pass membrane protein</topology>
    </subcellularLocation>
</comment>
<dbReference type="EMBL" id="AP028920">
    <property type="protein sequence ID" value="BET01120.1"/>
    <property type="molecule type" value="Genomic_DNA"/>
</dbReference>
<dbReference type="Gene3D" id="1.10.1450.10">
    <property type="entry name" value="Tetraspanin"/>
    <property type="match status" value="1"/>
</dbReference>
<dbReference type="InterPro" id="IPR008952">
    <property type="entry name" value="Tetraspanin_EC2_sf"/>
</dbReference>
<keyword evidence="7" id="KW-1185">Reference proteome</keyword>
<feature type="transmembrane region" description="Helical" evidence="5">
    <location>
        <begin position="7"/>
        <end position="29"/>
    </location>
</feature>
<name>A0ABN7BBC2_9HEMI</name>
<dbReference type="Proteomes" id="UP001307889">
    <property type="component" value="Chromosome 12"/>
</dbReference>
<feature type="transmembrane region" description="Helical" evidence="5">
    <location>
        <begin position="177"/>
        <end position="198"/>
    </location>
</feature>
<dbReference type="Pfam" id="PF00335">
    <property type="entry name" value="Tetraspanin"/>
    <property type="match status" value="1"/>
</dbReference>
<keyword evidence="2 5" id="KW-0812">Transmembrane</keyword>
<evidence type="ECO:0000313" key="7">
    <source>
        <dbReference type="Proteomes" id="UP001307889"/>
    </source>
</evidence>
<feature type="transmembrane region" description="Helical" evidence="5">
    <location>
        <begin position="35"/>
        <end position="58"/>
    </location>
</feature>
<organism evidence="6 7">
    <name type="scientific">Nesidiocoris tenuis</name>
    <dbReference type="NCBI Taxonomy" id="355587"/>
    <lineage>
        <taxon>Eukaryota</taxon>
        <taxon>Metazoa</taxon>
        <taxon>Ecdysozoa</taxon>
        <taxon>Arthropoda</taxon>
        <taxon>Hexapoda</taxon>
        <taxon>Insecta</taxon>
        <taxon>Pterygota</taxon>
        <taxon>Neoptera</taxon>
        <taxon>Paraneoptera</taxon>
        <taxon>Hemiptera</taxon>
        <taxon>Heteroptera</taxon>
        <taxon>Panheteroptera</taxon>
        <taxon>Cimicomorpha</taxon>
        <taxon>Miridae</taxon>
        <taxon>Dicyphina</taxon>
        <taxon>Nesidiocoris</taxon>
    </lineage>
</organism>
<evidence type="ECO:0000256" key="1">
    <source>
        <dbReference type="ARBA" id="ARBA00004141"/>
    </source>
</evidence>
<dbReference type="InterPro" id="IPR018499">
    <property type="entry name" value="Tetraspanin/Peripherin"/>
</dbReference>
<evidence type="ECO:0000256" key="5">
    <source>
        <dbReference type="SAM" id="Phobius"/>
    </source>
</evidence>
<reference evidence="6 7" key="1">
    <citation type="submission" date="2023-09" db="EMBL/GenBank/DDBJ databases">
        <title>Nesidiocoris tenuis whole genome shotgun sequence.</title>
        <authorList>
            <person name="Shibata T."/>
            <person name="Shimoda M."/>
            <person name="Kobayashi T."/>
            <person name="Uehara T."/>
        </authorList>
    </citation>
    <scope>NUCLEOTIDE SEQUENCE [LARGE SCALE GENOMIC DNA]</scope>
    <source>
        <strain evidence="6 7">Japan</strain>
    </source>
</reference>
<evidence type="ECO:0000256" key="2">
    <source>
        <dbReference type="ARBA" id="ARBA00022692"/>
    </source>
</evidence>
<evidence type="ECO:0000313" key="6">
    <source>
        <dbReference type="EMBL" id="BET01120.1"/>
    </source>
</evidence>
<evidence type="ECO:0000256" key="3">
    <source>
        <dbReference type="ARBA" id="ARBA00022989"/>
    </source>
</evidence>
<keyword evidence="4 5" id="KW-0472">Membrane</keyword>
<protein>
    <recommendedName>
        <fullName evidence="8">Tetraspanin</fullName>
    </recommendedName>
</protein>
<evidence type="ECO:0000256" key="4">
    <source>
        <dbReference type="ARBA" id="ARBA00023136"/>
    </source>
</evidence>
<accession>A0ABN7BBC2</accession>
<keyword evidence="3 5" id="KW-1133">Transmembrane helix</keyword>